<dbReference type="STRING" id="142588.SAMN04488559_11442"/>
<reference evidence="1 2" key="1">
    <citation type="submission" date="2016-10" db="EMBL/GenBank/DDBJ databases">
        <authorList>
            <person name="de Groot N.N."/>
        </authorList>
    </citation>
    <scope>NUCLEOTIDE SEQUENCE [LARGE SCALE GENOMIC DNA]</scope>
    <source>
        <strain evidence="1 2">DSM 13760</strain>
    </source>
</reference>
<accession>A0A1H9TME9</accession>
<dbReference type="EMBL" id="FOHA01000014">
    <property type="protein sequence ID" value="SER97773.1"/>
    <property type="molecule type" value="Genomic_DNA"/>
</dbReference>
<protein>
    <submittedName>
        <fullName evidence="1">Uncharacterized protein</fullName>
    </submittedName>
</protein>
<dbReference type="Proteomes" id="UP000198948">
    <property type="component" value="Unassembled WGS sequence"/>
</dbReference>
<dbReference type="RefSeq" id="WP_092653106.1">
    <property type="nucleotide sequence ID" value="NZ_FOHA01000014.1"/>
</dbReference>
<keyword evidence="2" id="KW-1185">Reference proteome</keyword>
<name>A0A1H9TME9_9LACT</name>
<evidence type="ECO:0000313" key="2">
    <source>
        <dbReference type="Proteomes" id="UP000198948"/>
    </source>
</evidence>
<dbReference type="AlphaFoldDB" id="A0A1H9TME9"/>
<organism evidence="1 2">
    <name type="scientific">Isobaculum melis</name>
    <dbReference type="NCBI Taxonomy" id="142588"/>
    <lineage>
        <taxon>Bacteria</taxon>
        <taxon>Bacillati</taxon>
        <taxon>Bacillota</taxon>
        <taxon>Bacilli</taxon>
        <taxon>Lactobacillales</taxon>
        <taxon>Carnobacteriaceae</taxon>
        <taxon>Isobaculum</taxon>
    </lineage>
</organism>
<evidence type="ECO:0000313" key="1">
    <source>
        <dbReference type="EMBL" id="SER97773.1"/>
    </source>
</evidence>
<proteinExistence type="predicted"/>
<dbReference type="OrthoDB" id="2081404at2"/>
<gene>
    <name evidence="1" type="ORF">SAMN04488559_11442</name>
</gene>
<sequence length="185" mass="21527">MWVIAIPIVLIILMTGYSFWMRKQGKEYFQAGNEQRLEEEQYFLGKMKEIAQKVQPNLDGKIIVNGQFIKSTKVGIKITTYYSYILLLDPASKQIQVIHYNPETEEASDGGYFMKEQIEAVDLVKGAQTNYLFKDTAHKQLFSVQTIGSEFAQEDDYTIKYPQEEAYNKLRSFFDLPPFQIKNHL</sequence>